<gene>
    <name evidence="2" type="ORF">PSON_ATCC_30995.1.T0370010</name>
</gene>
<comment type="caution">
    <text evidence="2">The sequence shown here is derived from an EMBL/GenBank/DDBJ whole genome shotgun (WGS) entry which is preliminary data.</text>
</comment>
<reference evidence="2" key="1">
    <citation type="submission" date="2021-01" db="EMBL/GenBank/DDBJ databases">
        <authorList>
            <consortium name="Genoscope - CEA"/>
            <person name="William W."/>
        </authorList>
    </citation>
    <scope>NUCLEOTIDE SEQUENCE</scope>
</reference>
<organism evidence="2 3">
    <name type="scientific">Paramecium sonneborni</name>
    <dbReference type="NCBI Taxonomy" id="65129"/>
    <lineage>
        <taxon>Eukaryota</taxon>
        <taxon>Sar</taxon>
        <taxon>Alveolata</taxon>
        <taxon>Ciliophora</taxon>
        <taxon>Intramacronucleata</taxon>
        <taxon>Oligohymenophorea</taxon>
        <taxon>Peniculida</taxon>
        <taxon>Parameciidae</taxon>
        <taxon>Paramecium</taxon>
    </lineage>
</organism>
<dbReference type="PROSITE" id="PS51257">
    <property type="entry name" value="PROKAR_LIPOPROTEIN"/>
    <property type="match status" value="1"/>
</dbReference>
<feature type="domain" description="Jacalin-type lectin" evidence="1">
    <location>
        <begin position="38"/>
        <end position="142"/>
    </location>
</feature>
<evidence type="ECO:0000259" key="1">
    <source>
        <dbReference type="Pfam" id="PF01419"/>
    </source>
</evidence>
<dbReference type="EMBL" id="CAJJDN010000037">
    <property type="protein sequence ID" value="CAD8077896.1"/>
    <property type="molecule type" value="Genomic_DNA"/>
</dbReference>
<name>A0A8S1MLZ5_9CILI</name>
<evidence type="ECO:0000313" key="2">
    <source>
        <dbReference type="EMBL" id="CAD8077896.1"/>
    </source>
</evidence>
<evidence type="ECO:0000313" key="3">
    <source>
        <dbReference type="Proteomes" id="UP000692954"/>
    </source>
</evidence>
<sequence length="279" mass="32715">MSQKVPSQISIGVGCYSSKRFDDKLKMMNGNFKITRFKIYLLNDRICGIGIIYQNQVNGRRIIFTDTAQNQKYTFLCEFNIPSNDYLQVIFGYCDEIQINQLGFITYSGKQEIFGIEKGIKFEYMFMGYTFSGCSGIFNQRAIETLSFIVQKLPKQYILTHLPSLYNILYQNYQLEENMEYFDQKEINLAEFPEFPIENASEIINYQQKDKNQKSNAIQQIGYGLQYQQAYYNGRPQPQYYIPNSNTPAQRNQRNQNSDRNIRRGIFIAEILLRLVCGH</sequence>
<dbReference type="OrthoDB" id="10397083at2759"/>
<dbReference type="Proteomes" id="UP000692954">
    <property type="component" value="Unassembled WGS sequence"/>
</dbReference>
<accession>A0A8S1MLZ5</accession>
<dbReference type="Pfam" id="PF01419">
    <property type="entry name" value="Jacalin"/>
    <property type="match status" value="1"/>
</dbReference>
<protein>
    <recommendedName>
        <fullName evidence="1">Jacalin-type lectin domain-containing protein</fullName>
    </recommendedName>
</protein>
<proteinExistence type="predicted"/>
<dbReference type="InterPro" id="IPR001229">
    <property type="entry name" value="Jacalin-like_lectin_dom"/>
</dbReference>
<keyword evidence="3" id="KW-1185">Reference proteome</keyword>
<dbReference type="AlphaFoldDB" id="A0A8S1MLZ5"/>